<dbReference type="EMBL" id="DYZA01000024">
    <property type="protein sequence ID" value="HJD96274.1"/>
    <property type="molecule type" value="Genomic_DNA"/>
</dbReference>
<accession>A0A921DQB5</accession>
<name>A0A921DQB5_9BACT</name>
<keyword evidence="2" id="KW-0121">Carboxypeptidase</keyword>
<dbReference type="InterPro" id="IPR012338">
    <property type="entry name" value="Beta-lactam/transpept-like"/>
</dbReference>
<reference evidence="7" key="1">
    <citation type="journal article" date="2021" name="PeerJ">
        <title>Extensive microbial diversity within the chicken gut microbiome revealed by metagenomics and culture.</title>
        <authorList>
            <person name="Gilroy R."/>
            <person name="Ravi A."/>
            <person name="Getino M."/>
            <person name="Pursley I."/>
            <person name="Horton D.L."/>
            <person name="Alikhan N.F."/>
            <person name="Baker D."/>
            <person name="Gharbi K."/>
            <person name="Hall N."/>
            <person name="Watson M."/>
            <person name="Adriaenssens E.M."/>
            <person name="Foster-Nyarko E."/>
            <person name="Jarju S."/>
            <person name="Secka A."/>
            <person name="Antonio M."/>
            <person name="Oren A."/>
            <person name="Chaudhuri R.R."/>
            <person name="La Ragione R."/>
            <person name="Hildebrand F."/>
            <person name="Pallen M.J."/>
        </authorList>
    </citation>
    <scope>NUCLEOTIDE SEQUENCE</scope>
    <source>
        <strain evidence="7">ChiGjej2B2-19336</strain>
    </source>
</reference>
<dbReference type="PROSITE" id="PS51178">
    <property type="entry name" value="PASTA"/>
    <property type="match status" value="1"/>
</dbReference>
<dbReference type="PANTHER" id="PTHR30627">
    <property type="entry name" value="PEPTIDOGLYCAN D,D-TRANSPEPTIDASE"/>
    <property type="match status" value="1"/>
</dbReference>
<evidence type="ECO:0000259" key="6">
    <source>
        <dbReference type="PROSITE" id="PS51178"/>
    </source>
</evidence>
<proteinExistence type="predicted"/>
<dbReference type="RefSeq" id="WP_304120480.1">
    <property type="nucleotide sequence ID" value="NZ_DYZA01000024.1"/>
</dbReference>
<dbReference type="Gene3D" id="3.40.710.10">
    <property type="entry name" value="DD-peptidase/beta-lactamase superfamily"/>
    <property type="match status" value="1"/>
</dbReference>
<evidence type="ECO:0000256" key="3">
    <source>
        <dbReference type="ARBA" id="ARBA00023136"/>
    </source>
</evidence>
<dbReference type="Gene3D" id="3.90.1310.10">
    <property type="entry name" value="Penicillin-binding protein 2a (Domain 2)"/>
    <property type="match status" value="1"/>
</dbReference>
<dbReference type="InterPro" id="IPR005311">
    <property type="entry name" value="PBP_dimer"/>
</dbReference>
<dbReference type="GO" id="GO:0004180">
    <property type="term" value="F:carboxypeptidase activity"/>
    <property type="evidence" value="ECO:0007669"/>
    <property type="project" value="UniProtKB-KW"/>
</dbReference>
<evidence type="ECO:0000313" key="7">
    <source>
        <dbReference type="EMBL" id="HJD96274.1"/>
    </source>
</evidence>
<keyword evidence="2" id="KW-0378">Hydrolase</keyword>
<organism evidence="7 8">
    <name type="scientific">Mailhella massiliensis</name>
    <dbReference type="NCBI Taxonomy" id="1903261"/>
    <lineage>
        <taxon>Bacteria</taxon>
        <taxon>Pseudomonadati</taxon>
        <taxon>Thermodesulfobacteriota</taxon>
        <taxon>Desulfovibrionia</taxon>
        <taxon>Desulfovibrionales</taxon>
        <taxon>Desulfovibrionaceae</taxon>
        <taxon>Mailhella</taxon>
    </lineage>
</organism>
<dbReference type="AlphaFoldDB" id="A0A921DQB5"/>
<evidence type="ECO:0000256" key="2">
    <source>
        <dbReference type="ARBA" id="ARBA00022645"/>
    </source>
</evidence>
<dbReference type="GO" id="GO:0071555">
    <property type="term" value="P:cell wall organization"/>
    <property type="evidence" value="ECO:0007669"/>
    <property type="project" value="TreeGrafter"/>
</dbReference>
<dbReference type="SUPFAM" id="SSF56519">
    <property type="entry name" value="Penicillin binding protein dimerisation domain"/>
    <property type="match status" value="1"/>
</dbReference>
<dbReference type="Pfam" id="PF03717">
    <property type="entry name" value="PBP_dimer"/>
    <property type="match status" value="1"/>
</dbReference>
<keyword evidence="5" id="KW-1133">Transmembrane helix</keyword>
<dbReference type="Pfam" id="PF03793">
    <property type="entry name" value="PASTA"/>
    <property type="match status" value="1"/>
</dbReference>
<dbReference type="SUPFAM" id="SSF54184">
    <property type="entry name" value="Penicillin-binding protein 2x (pbp-2x), c-terminal domain"/>
    <property type="match status" value="1"/>
</dbReference>
<evidence type="ECO:0000256" key="5">
    <source>
        <dbReference type="SAM" id="Phobius"/>
    </source>
</evidence>
<feature type="transmembrane region" description="Helical" evidence="5">
    <location>
        <begin position="44"/>
        <end position="68"/>
    </location>
</feature>
<evidence type="ECO:0000313" key="8">
    <source>
        <dbReference type="Proteomes" id="UP000698963"/>
    </source>
</evidence>
<evidence type="ECO:0000256" key="4">
    <source>
        <dbReference type="SAM" id="MobiDB-lite"/>
    </source>
</evidence>
<dbReference type="InterPro" id="IPR005543">
    <property type="entry name" value="PASTA_dom"/>
</dbReference>
<dbReference type="PANTHER" id="PTHR30627:SF1">
    <property type="entry name" value="PEPTIDOGLYCAN D,D-TRANSPEPTIDASE FTSI"/>
    <property type="match status" value="1"/>
</dbReference>
<dbReference type="Pfam" id="PF00905">
    <property type="entry name" value="Transpeptidase"/>
    <property type="match status" value="1"/>
</dbReference>
<dbReference type="SUPFAM" id="SSF56601">
    <property type="entry name" value="beta-lactamase/transpeptidase-like"/>
    <property type="match status" value="1"/>
</dbReference>
<comment type="subcellular location">
    <subcellularLocation>
        <location evidence="1">Membrane</location>
    </subcellularLocation>
</comment>
<sequence length="722" mass="79508">MRPNSSSSSSPRLPGRRRANRRLPASQPSAAQGKGLFARLRARWVWLLGQRFHYAAALFIVCWVLLWLRAFEVQVLLGPVYGDMAERQHTYTEVIEGARGSILDRNGRVLARSVACQSVYANPRVMEDINDAAKRLAPLLKRSPDELAAVFRKNRAFIWLARKVDDATATAIQKEGIPGIGLSREFERVYPYRHLAGQLLGFVGVDSHGLEGVELAYDERLRGTSVKSRVSRNAAEQILNRKEEPSEQRGEDITLTIDVQVQFIAEDVIADAVRASGAHWGGVLVSEVESGEILAWAQYPFFNPNNYREASSSVYRNRLAGDGLEPGSTFKPLVMATALEEKLVTPETRIFCENGVWRTRYAPIRDDTHAYGELTATEIISRSSNIGMAKIGLTLGVPKLHSYLSRLGFGQRTGIGIHESRGILRAPRNWSELDLMSASFGQSLSVTGIQMLQAYTILADGGEFRPLRLVMDEPGQSETASGQRIFSKKTTRTVLKMMEETVDGNGTGTRARIPGLRVAGKTGTAQKADKSGRGYSRKRLASFGGIVPADAPRYVIYVMLDEPTTTGYGGAIAAPVFQKVASRTLAYNGYLPDVTFAMAEQAQERALTPAQREQRRKDAIYLANLAKYRAEKARKERERALKMAGKALADNTLMPNLQGLTLRKTIETCVARGIIPTMEGSGTFVLRQSPAPGSRISEDSTCTVWLTDTLPHSETSPSAAKE</sequence>
<feature type="domain" description="PASTA" evidence="6">
    <location>
        <begin position="648"/>
        <end position="708"/>
    </location>
</feature>
<keyword evidence="3 5" id="KW-0472">Membrane</keyword>
<feature type="compositionally biased region" description="Low complexity" evidence="4">
    <location>
        <begin position="1"/>
        <end position="13"/>
    </location>
</feature>
<keyword evidence="5" id="KW-0812">Transmembrane</keyword>
<dbReference type="InterPro" id="IPR036138">
    <property type="entry name" value="PBP_dimer_sf"/>
</dbReference>
<dbReference type="InterPro" id="IPR050515">
    <property type="entry name" value="Beta-lactam/transpept"/>
</dbReference>
<dbReference type="Proteomes" id="UP000698963">
    <property type="component" value="Unassembled WGS sequence"/>
</dbReference>
<reference evidence="7" key="2">
    <citation type="submission" date="2021-09" db="EMBL/GenBank/DDBJ databases">
        <authorList>
            <person name="Gilroy R."/>
        </authorList>
    </citation>
    <scope>NUCLEOTIDE SEQUENCE</scope>
    <source>
        <strain evidence="7">ChiGjej2B2-19336</strain>
    </source>
</reference>
<protein>
    <submittedName>
        <fullName evidence="7">Transpeptidase family protein</fullName>
    </submittedName>
</protein>
<feature type="region of interest" description="Disordered" evidence="4">
    <location>
        <begin position="1"/>
        <end position="28"/>
    </location>
</feature>
<dbReference type="Gene3D" id="3.30.450.330">
    <property type="match status" value="1"/>
</dbReference>
<dbReference type="CDD" id="cd06575">
    <property type="entry name" value="PASTA_Pbp2x-like_2"/>
    <property type="match status" value="1"/>
</dbReference>
<keyword evidence="2" id="KW-0645">Protease</keyword>
<comment type="caution">
    <text evidence="7">The sequence shown here is derived from an EMBL/GenBank/DDBJ whole genome shotgun (WGS) entry which is preliminary data.</text>
</comment>
<dbReference type="GO" id="GO:0005886">
    <property type="term" value="C:plasma membrane"/>
    <property type="evidence" value="ECO:0007669"/>
    <property type="project" value="TreeGrafter"/>
</dbReference>
<gene>
    <name evidence="7" type="ORF">K8W16_01320</name>
</gene>
<evidence type="ECO:0000256" key="1">
    <source>
        <dbReference type="ARBA" id="ARBA00004370"/>
    </source>
</evidence>
<dbReference type="InterPro" id="IPR001460">
    <property type="entry name" value="PCN-bd_Tpept"/>
</dbReference>
<dbReference type="GO" id="GO:0008658">
    <property type="term" value="F:penicillin binding"/>
    <property type="evidence" value="ECO:0007669"/>
    <property type="project" value="InterPro"/>
</dbReference>